<dbReference type="RefSeq" id="WP_252853054.1">
    <property type="nucleotide sequence ID" value="NZ_JAMXLR010000047.1"/>
</dbReference>
<accession>A0A9X2F9T8</accession>
<proteinExistence type="predicted"/>
<feature type="non-terminal residue" evidence="1">
    <location>
        <position position="1"/>
    </location>
</feature>
<sequence length="60" mass="6311">WLGVGKFEACELVAGIHQLVERGLGFASLAVSTITLLEVPRSDTTSIPGDPFNRGIGSQV</sequence>
<dbReference type="Proteomes" id="UP001155241">
    <property type="component" value="Unassembled WGS sequence"/>
</dbReference>
<name>A0A9X2F9T8_9BACT</name>
<organism evidence="1 2">
    <name type="scientific">Aeoliella straminimaris</name>
    <dbReference type="NCBI Taxonomy" id="2954799"/>
    <lineage>
        <taxon>Bacteria</taxon>
        <taxon>Pseudomonadati</taxon>
        <taxon>Planctomycetota</taxon>
        <taxon>Planctomycetia</taxon>
        <taxon>Pirellulales</taxon>
        <taxon>Lacipirellulaceae</taxon>
        <taxon>Aeoliella</taxon>
    </lineage>
</organism>
<dbReference type="EMBL" id="JAMXLR010000047">
    <property type="protein sequence ID" value="MCO6044940.1"/>
    <property type="molecule type" value="Genomic_DNA"/>
</dbReference>
<dbReference type="AlphaFoldDB" id="A0A9X2F9T8"/>
<evidence type="ECO:0000313" key="1">
    <source>
        <dbReference type="EMBL" id="MCO6044940.1"/>
    </source>
</evidence>
<reference evidence="1" key="1">
    <citation type="submission" date="2022-06" db="EMBL/GenBank/DDBJ databases">
        <title>Aeoliella straminimaris, a novel planctomycete from sediments.</title>
        <authorList>
            <person name="Vitorino I.R."/>
            <person name="Lage O.M."/>
        </authorList>
    </citation>
    <scope>NUCLEOTIDE SEQUENCE</scope>
    <source>
        <strain evidence="1">ICT_H6.2</strain>
    </source>
</reference>
<gene>
    <name evidence="1" type="ORF">NG895_13605</name>
</gene>
<comment type="caution">
    <text evidence="1">The sequence shown here is derived from an EMBL/GenBank/DDBJ whole genome shotgun (WGS) entry which is preliminary data.</text>
</comment>
<evidence type="ECO:0000313" key="2">
    <source>
        <dbReference type="Proteomes" id="UP001155241"/>
    </source>
</evidence>
<protein>
    <submittedName>
        <fullName evidence="1">Uncharacterized protein</fullName>
    </submittedName>
</protein>
<keyword evidence="2" id="KW-1185">Reference proteome</keyword>